<reference evidence="8 9" key="1">
    <citation type="submission" date="2019-05" db="EMBL/GenBank/DDBJ databases">
        <title>The organization of the Streptococcus sanguinis genomes.</title>
        <authorList>
            <person name="Wu C.H."/>
            <person name="Chen Y.Y.M."/>
            <person name="Wang H.Y."/>
        </authorList>
    </citation>
    <scope>NUCLEOTIDE SEQUENCE [LARGE SCALE GENOMIC DNA]</scope>
    <source>
        <strain evidence="8 9">CGMH010</strain>
    </source>
</reference>
<comment type="similarity">
    <text evidence="3">Belongs to the ComC family.</text>
</comment>
<gene>
    <name evidence="7" type="ORF">FDP16_04835</name>
    <name evidence="8" type="ORF">FFV08_04955</name>
</gene>
<proteinExistence type="inferred from homology"/>
<evidence type="ECO:0000313" key="7">
    <source>
        <dbReference type="EMBL" id="QLB49912.1"/>
    </source>
</evidence>
<dbReference type="EMBL" id="CP040798">
    <property type="protein sequence ID" value="QLB49912.1"/>
    <property type="molecule type" value="Genomic_DNA"/>
</dbReference>
<name>A0A7H8V771_STRSA</name>
<comment type="function">
    <text evidence="1">Acts as a pheromone, induces cells to develop competence for genetic transformation.</text>
</comment>
<evidence type="ECO:0000313" key="9">
    <source>
        <dbReference type="Proteomes" id="UP000509410"/>
    </source>
</evidence>
<dbReference type="AlphaFoldDB" id="A0A7H8V771"/>
<organism evidence="8 9">
    <name type="scientific">Streptococcus sanguinis</name>
    <dbReference type="NCBI Taxonomy" id="1305"/>
    <lineage>
        <taxon>Bacteria</taxon>
        <taxon>Bacillati</taxon>
        <taxon>Bacillota</taxon>
        <taxon>Bacilli</taxon>
        <taxon>Lactobacillales</taxon>
        <taxon>Streptococcaceae</taxon>
        <taxon>Streptococcus</taxon>
    </lineage>
</organism>
<evidence type="ECO:0000256" key="6">
    <source>
        <dbReference type="ARBA" id="ARBA00023287"/>
    </source>
</evidence>
<keyword evidence="5" id="KW-0588">Pheromone</keyword>
<dbReference type="Proteomes" id="UP000509410">
    <property type="component" value="Chromosome"/>
</dbReference>
<dbReference type="EMBL" id="CP040556">
    <property type="protein sequence ID" value="QLB52048.1"/>
    <property type="molecule type" value="Genomic_DNA"/>
</dbReference>
<evidence type="ECO:0000313" key="10">
    <source>
        <dbReference type="Proteomes" id="UP000509535"/>
    </source>
</evidence>
<dbReference type="InterPro" id="IPR004288">
    <property type="entry name" value="Competence_ComC"/>
</dbReference>
<evidence type="ECO:0000256" key="3">
    <source>
        <dbReference type="ARBA" id="ARBA00009039"/>
    </source>
</evidence>
<dbReference type="GO" id="GO:0030420">
    <property type="term" value="P:establishment of competence for transformation"/>
    <property type="evidence" value="ECO:0007669"/>
    <property type="project" value="UniProtKB-KW"/>
</dbReference>
<dbReference type="GO" id="GO:0005186">
    <property type="term" value="F:pheromone activity"/>
    <property type="evidence" value="ECO:0007669"/>
    <property type="project" value="UniProtKB-KW"/>
</dbReference>
<dbReference type="Proteomes" id="UP000509535">
    <property type="component" value="Chromosome"/>
</dbReference>
<reference evidence="7 10" key="2">
    <citation type="submission" date="2019-06" db="EMBL/GenBank/DDBJ databases">
        <title>The organization of the Streptococcus sanguinis genomes.</title>
        <authorList>
            <person name="Wang H.Y."/>
            <person name="Chen Y.Y.M."/>
            <person name="Wu C.H."/>
        </authorList>
    </citation>
    <scope>NUCLEOTIDE SEQUENCE [LARGE SCALE GENOMIC DNA]</scope>
    <source>
        <strain evidence="7 10">CGMH058</strain>
    </source>
</reference>
<evidence type="ECO:0000256" key="5">
    <source>
        <dbReference type="ARBA" id="ARBA00023044"/>
    </source>
</evidence>
<comment type="subcellular location">
    <subcellularLocation>
        <location evidence="2">Secreted</location>
    </subcellularLocation>
</comment>
<dbReference type="RefSeq" id="WP_125337021.1">
    <property type="nucleotide sequence ID" value="NZ_CP040798.1"/>
</dbReference>
<evidence type="ECO:0000313" key="8">
    <source>
        <dbReference type="EMBL" id="QLB52048.1"/>
    </source>
</evidence>
<dbReference type="GO" id="GO:0005576">
    <property type="term" value="C:extracellular region"/>
    <property type="evidence" value="ECO:0007669"/>
    <property type="project" value="UniProtKB-SubCell"/>
</dbReference>
<evidence type="ECO:0000256" key="1">
    <source>
        <dbReference type="ARBA" id="ARBA00002667"/>
    </source>
</evidence>
<evidence type="ECO:0000256" key="2">
    <source>
        <dbReference type="ARBA" id="ARBA00004613"/>
    </source>
</evidence>
<protein>
    <submittedName>
        <fullName evidence="8">ComC/BlpC family leader-containing pheromone/bacteriocin</fullName>
    </submittedName>
</protein>
<dbReference type="Pfam" id="PF03047">
    <property type="entry name" value="ComC"/>
    <property type="match status" value="1"/>
</dbReference>
<keyword evidence="4" id="KW-0964">Secreted</keyword>
<keyword evidence="6" id="KW-0178">Competence</keyword>
<accession>A0A7H8V771</accession>
<sequence>MKDQQFEEISQEHLENIIGGGDWLRDIQKSFKNIGDSIGGFINGWLGN</sequence>
<evidence type="ECO:0000256" key="4">
    <source>
        <dbReference type="ARBA" id="ARBA00022525"/>
    </source>
</evidence>